<evidence type="ECO:0000256" key="1">
    <source>
        <dbReference type="SAM" id="SignalP"/>
    </source>
</evidence>
<feature type="signal peptide" evidence="1">
    <location>
        <begin position="1"/>
        <end position="18"/>
    </location>
</feature>
<dbReference type="AlphaFoldDB" id="A0A2T2NJJ1"/>
<sequence length="133" mass="14111">MQFTTIVLLFATAVAGTALPDGPDCLGLGGPLDTHDLAEGADSNDVRKCAAHPLAGLNSGLQKRDCAIRNYGCENNWCWKKCKDDGSWCWQAWNHGSGDWVTCSAAKDCDPATDRMKTTGCGKCNDSSCGCSC</sequence>
<gene>
    <name evidence="2" type="ORF">BS50DRAFT_575275</name>
</gene>
<protein>
    <submittedName>
        <fullName evidence="2">Uncharacterized protein</fullName>
    </submittedName>
</protein>
<accession>A0A2T2NJJ1</accession>
<dbReference type="OrthoDB" id="3770816at2759"/>
<name>A0A2T2NJJ1_CORCC</name>
<proteinExistence type="predicted"/>
<reference evidence="2 3" key="1">
    <citation type="journal article" date="2018" name="Front. Microbiol.">
        <title>Genome-Wide Analysis of Corynespora cassiicola Leaf Fall Disease Putative Effectors.</title>
        <authorList>
            <person name="Lopez D."/>
            <person name="Ribeiro S."/>
            <person name="Label P."/>
            <person name="Fumanal B."/>
            <person name="Venisse J.S."/>
            <person name="Kohler A."/>
            <person name="de Oliveira R.R."/>
            <person name="Labutti K."/>
            <person name="Lipzen A."/>
            <person name="Lail K."/>
            <person name="Bauer D."/>
            <person name="Ohm R.A."/>
            <person name="Barry K.W."/>
            <person name="Spatafora J."/>
            <person name="Grigoriev I.V."/>
            <person name="Martin F.M."/>
            <person name="Pujade-Renaud V."/>
        </authorList>
    </citation>
    <scope>NUCLEOTIDE SEQUENCE [LARGE SCALE GENOMIC DNA]</scope>
    <source>
        <strain evidence="2 3">Philippines</strain>
    </source>
</reference>
<keyword evidence="1" id="KW-0732">Signal</keyword>
<evidence type="ECO:0000313" key="3">
    <source>
        <dbReference type="Proteomes" id="UP000240883"/>
    </source>
</evidence>
<dbReference type="Proteomes" id="UP000240883">
    <property type="component" value="Unassembled WGS sequence"/>
</dbReference>
<organism evidence="2 3">
    <name type="scientific">Corynespora cassiicola Philippines</name>
    <dbReference type="NCBI Taxonomy" id="1448308"/>
    <lineage>
        <taxon>Eukaryota</taxon>
        <taxon>Fungi</taxon>
        <taxon>Dikarya</taxon>
        <taxon>Ascomycota</taxon>
        <taxon>Pezizomycotina</taxon>
        <taxon>Dothideomycetes</taxon>
        <taxon>Pleosporomycetidae</taxon>
        <taxon>Pleosporales</taxon>
        <taxon>Corynesporascaceae</taxon>
        <taxon>Corynespora</taxon>
    </lineage>
</organism>
<feature type="chain" id="PRO_5015599584" evidence="1">
    <location>
        <begin position="19"/>
        <end position="133"/>
    </location>
</feature>
<dbReference type="EMBL" id="KZ678137">
    <property type="protein sequence ID" value="PSN65208.1"/>
    <property type="molecule type" value="Genomic_DNA"/>
</dbReference>
<keyword evidence="3" id="KW-1185">Reference proteome</keyword>
<evidence type="ECO:0000313" key="2">
    <source>
        <dbReference type="EMBL" id="PSN65208.1"/>
    </source>
</evidence>